<feature type="compositionally biased region" description="Basic and acidic residues" evidence="1">
    <location>
        <begin position="185"/>
        <end position="196"/>
    </location>
</feature>
<feature type="region of interest" description="Disordered" evidence="1">
    <location>
        <begin position="60"/>
        <end position="203"/>
    </location>
</feature>
<feature type="region of interest" description="Disordered" evidence="1">
    <location>
        <begin position="1"/>
        <end position="44"/>
    </location>
</feature>
<proteinExistence type="predicted"/>
<name>A0A1V6MZ81_9ACTN</name>
<feature type="compositionally biased region" description="Basic and acidic residues" evidence="1">
    <location>
        <begin position="113"/>
        <end position="127"/>
    </location>
</feature>
<comment type="caution">
    <text evidence="2">The sequence shown here is derived from an EMBL/GenBank/DDBJ whole genome shotgun (WGS) entry which is preliminary data.</text>
</comment>
<feature type="compositionally biased region" description="Low complexity" evidence="1">
    <location>
        <begin position="73"/>
        <end position="94"/>
    </location>
</feature>
<accession>A0A1V6MZ81</accession>
<evidence type="ECO:0000313" key="3">
    <source>
        <dbReference type="Proteomes" id="UP000184286"/>
    </source>
</evidence>
<reference evidence="2 3" key="2">
    <citation type="submission" date="2017-02" db="EMBL/GenBank/DDBJ databases">
        <title>Draft genome sequence of Streptomyces phaeoluteigriseus type strain DSM41896.</title>
        <authorList>
            <person name="Salih T.S."/>
            <person name="Algora Gallardo L."/>
            <person name="Melo Santos T."/>
            <person name="Filgueira Martinez S."/>
            <person name="Herron P.R."/>
        </authorList>
    </citation>
    <scope>NUCLEOTIDE SEQUENCE [LARGE SCALE GENOMIC DNA]</scope>
    <source>
        <strain evidence="2 3">DSM 41896</strain>
    </source>
</reference>
<dbReference type="EMBL" id="MPOH02000002">
    <property type="protein sequence ID" value="OQD57750.1"/>
    <property type="molecule type" value="Genomic_DNA"/>
</dbReference>
<reference evidence="3" key="1">
    <citation type="submission" date="2016-11" db="EMBL/GenBank/DDBJ databases">
        <authorList>
            <person name="Schniete J.K."/>
            <person name="Salih T."/>
            <person name="Algora Gallardo L."/>
            <person name="Martinez Fernandez S."/>
            <person name="Herron P.R."/>
        </authorList>
    </citation>
    <scope>NUCLEOTIDE SEQUENCE [LARGE SCALE GENOMIC DNA]</scope>
    <source>
        <strain evidence="3">DSM 41896</strain>
    </source>
</reference>
<gene>
    <name evidence="2" type="ORF">BM536_001310</name>
</gene>
<protein>
    <submittedName>
        <fullName evidence="2">Uncharacterized protein</fullName>
    </submittedName>
</protein>
<sequence>MGLGDAGRRHASSEAFVLDRRVPADAEPRADLDAQAAGAEHATADSVRAALNRVGVRRLTLARADRVGPYPSGRTVRGAVGTGGRNRAAAAVRTPTDGPPDDGESNGNSGRVRRPDAGSDPDAHSDRGAPSLGPAPAARDDTGTGTAAEAVDSRTVSLRNDCPARAGDAGTDARRLRAGNNHVVHVRDGSGRRSSDGRGGCGR</sequence>
<evidence type="ECO:0000313" key="2">
    <source>
        <dbReference type="EMBL" id="OQD57750.1"/>
    </source>
</evidence>
<organism evidence="2 3">
    <name type="scientific">Streptomyces phaeoluteigriseus</name>
    <dbReference type="NCBI Taxonomy" id="114686"/>
    <lineage>
        <taxon>Bacteria</taxon>
        <taxon>Bacillati</taxon>
        <taxon>Actinomycetota</taxon>
        <taxon>Actinomycetes</taxon>
        <taxon>Kitasatosporales</taxon>
        <taxon>Streptomycetaceae</taxon>
        <taxon>Streptomyces</taxon>
        <taxon>Streptomyces aurantiacus group</taxon>
    </lineage>
</organism>
<evidence type="ECO:0000256" key="1">
    <source>
        <dbReference type="SAM" id="MobiDB-lite"/>
    </source>
</evidence>
<dbReference type="AlphaFoldDB" id="A0A1V6MZ81"/>
<feature type="compositionally biased region" description="Basic and acidic residues" evidence="1">
    <location>
        <begin position="1"/>
        <end position="32"/>
    </location>
</feature>
<dbReference type="Proteomes" id="UP000184286">
    <property type="component" value="Unassembled WGS sequence"/>
</dbReference>